<dbReference type="KEGG" id="tva:4748971"/>
<evidence type="ECO:0000313" key="2">
    <source>
        <dbReference type="Proteomes" id="UP000001542"/>
    </source>
</evidence>
<dbReference type="EMBL" id="DS114046">
    <property type="protein sequence ID" value="EAX91278.1"/>
    <property type="molecule type" value="Genomic_DNA"/>
</dbReference>
<proteinExistence type="predicted"/>
<gene>
    <name evidence="1" type="ORF">TVAG_251220</name>
</gene>
<organism evidence="1 2">
    <name type="scientific">Trichomonas vaginalis (strain ATCC PRA-98 / G3)</name>
    <dbReference type="NCBI Taxonomy" id="412133"/>
    <lineage>
        <taxon>Eukaryota</taxon>
        <taxon>Metamonada</taxon>
        <taxon>Parabasalia</taxon>
        <taxon>Trichomonadida</taxon>
        <taxon>Trichomonadidae</taxon>
        <taxon>Trichomonas</taxon>
    </lineage>
</organism>
<sequence length="139" mass="16113">MDALSDNVRLNTVREMKRNLNSNIIKAMIKVFPDAQSMIDDFLEAVQIIEYNNDLAYLRNFALIHDTSFLNYEKPATDFKQCVSICCSSVSLYGHNDENFKHESDSEDEDEIIDEPLNLEYERSLNSSPLVNIFYDIVF</sequence>
<name>A2FUY7_TRIV3</name>
<protein>
    <submittedName>
        <fullName evidence="1">Uncharacterized protein</fullName>
    </submittedName>
</protein>
<keyword evidence="2" id="KW-1185">Reference proteome</keyword>
<dbReference type="VEuPathDB" id="TrichDB:TVAGG3_0455690"/>
<accession>A2FUY7</accession>
<dbReference type="Proteomes" id="UP000001542">
    <property type="component" value="Unassembled WGS sequence"/>
</dbReference>
<dbReference type="RefSeq" id="XP_001304208.1">
    <property type="nucleotide sequence ID" value="XM_001304207.1"/>
</dbReference>
<dbReference type="AlphaFoldDB" id="A2FUY7"/>
<dbReference type="VEuPathDB" id="TrichDB:TVAG_251220"/>
<reference evidence="1" key="2">
    <citation type="journal article" date="2007" name="Science">
        <title>Draft genome sequence of the sexually transmitted pathogen Trichomonas vaginalis.</title>
        <authorList>
            <person name="Carlton J.M."/>
            <person name="Hirt R.P."/>
            <person name="Silva J.C."/>
            <person name="Delcher A.L."/>
            <person name="Schatz M."/>
            <person name="Zhao Q."/>
            <person name="Wortman J.R."/>
            <person name="Bidwell S.L."/>
            <person name="Alsmark U.C.M."/>
            <person name="Besteiro S."/>
            <person name="Sicheritz-Ponten T."/>
            <person name="Noel C.J."/>
            <person name="Dacks J.B."/>
            <person name="Foster P.G."/>
            <person name="Simillion C."/>
            <person name="Van de Peer Y."/>
            <person name="Miranda-Saavedra D."/>
            <person name="Barton G.J."/>
            <person name="Westrop G.D."/>
            <person name="Mueller S."/>
            <person name="Dessi D."/>
            <person name="Fiori P.L."/>
            <person name="Ren Q."/>
            <person name="Paulsen I."/>
            <person name="Zhang H."/>
            <person name="Bastida-Corcuera F.D."/>
            <person name="Simoes-Barbosa A."/>
            <person name="Brown M.T."/>
            <person name="Hayes R.D."/>
            <person name="Mukherjee M."/>
            <person name="Okumura C.Y."/>
            <person name="Schneider R."/>
            <person name="Smith A.J."/>
            <person name="Vanacova S."/>
            <person name="Villalvazo M."/>
            <person name="Haas B.J."/>
            <person name="Pertea M."/>
            <person name="Feldblyum T.V."/>
            <person name="Utterback T.R."/>
            <person name="Shu C.L."/>
            <person name="Osoegawa K."/>
            <person name="de Jong P.J."/>
            <person name="Hrdy I."/>
            <person name="Horvathova L."/>
            <person name="Zubacova Z."/>
            <person name="Dolezal P."/>
            <person name="Malik S.B."/>
            <person name="Logsdon J.M. Jr."/>
            <person name="Henze K."/>
            <person name="Gupta A."/>
            <person name="Wang C.C."/>
            <person name="Dunne R.L."/>
            <person name="Upcroft J.A."/>
            <person name="Upcroft P."/>
            <person name="White O."/>
            <person name="Salzberg S.L."/>
            <person name="Tang P."/>
            <person name="Chiu C.-H."/>
            <person name="Lee Y.-S."/>
            <person name="Embley T.M."/>
            <person name="Coombs G.H."/>
            <person name="Mottram J.C."/>
            <person name="Tachezy J."/>
            <person name="Fraser-Liggett C.M."/>
            <person name="Johnson P.J."/>
        </authorList>
    </citation>
    <scope>NUCLEOTIDE SEQUENCE [LARGE SCALE GENOMIC DNA]</scope>
    <source>
        <strain evidence="1">G3</strain>
    </source>
</reference>
<evidence type="ECO:0000313" key="1">
    <source>
        <dbReference type="EMBL" id="EAX91278.1"/>
    </source>
</evidence>
<reference evidence="1" key="1">
    <citation type="submission" date="2006-10" db="EMBL/GenBank/DDBJ databases">
        <authorList>
            <person name="Amadeo P."/>
            <person name="Zhao Q."/>
            <person name="Wortman J."/>
            <person name="Fraser-Liggett C."/>
            <person name="Carlton J."/>
        </authorList>
    </citation>
    <scope>NUCLEOTIDE SEQUENCE</scope>
    <source>
        <strain evidence="1">G3</strain>
    </source>
</reference>
<dbReference type="InParanoid" id="A2FUY7"/>